<evidence type="ECO:0000256" key="2">
    <source>
        <dbReference type="SAM" id="Phobius"/>
    </source>
</evidence>
<feature type="signal peptide" evidence="3">
    <location>
        <begin position="1"/>
        <end position="24"/>
    </location>
</feature>
<evidence type="ECO:0000313" key="6">
    <source>
        <dbReference type="Proteomes" id="UP000618818"/>
    </source>
</evidence>
<dbReference type="Pfam" id="PF14257">
    <property type="entry name" value="DUF4349"/>
    <property type="match status" value="1"/>
</dbReference>
<evidence type="ECO:0000256" key="1">
    <source>
        <dbReference type="SAM" id="MobiDB-lite"/>
    </source>
</evidence>
<organism evidence="5 6">
    <name type="scientific">Nocardioides cavernae</name>
    <dbReference type="NCBI Taxonomy" id="1921566"/>
    <lineage>
        <taxon>Bacteria</taxon>
        <taxon>Bacillati</taxon>
        <taxon>Actinomycetota</taxon>
        <taxon>Actinomycetes</taxon>
        <taxon>Propionibacteriales</taxon>
        <taxon>Nocardioidaceae</taxon>
        <taxon>Nocardioides</taxon>
    </lineage>
</organism>
<comment type="caution">
    <text evidence="5">The sequence shown here is derived from an EMBL/GenBank/DDBJ whole genome shotgun (WGS) entry which is preliminary data.</text>
</comment>
<feature type="region of interest" description="Disordered" evidence="1">
    <location>
        <begin position="119"/>
        <end position="141"/>
    </location>
</feature>
<keyword evidence="2" id="KW-0472">Membrane</keyword>
<keyword evidence="2" id="KW-0812">Transmembrane</keyword>
<evidence type="ECO:0000313" key="5">
    <source>
        <dbReference type="EMBL" id="MBD3923190.1"/>
    </source>
</evidence>
<protein>
    <submittedName>
        <fullName evidence="5">DUF4349 domain-containing protein</fullName>
    </submittedName>
</protein>
<feature type="domain" description="DUF4349" evidence="4">
    <location>
        <begin position="98"/>
        <end position="310"/>
    </location>
</feature>
<keyword evidence="2" id="KW-1133">Transmembrane helix</keyword>
<gene>
    <name evidence="5" type="ORF">IEZ26_01040</name>
</gene>
<sequence length="326" mass="33844">MTLTATRSRTAGLLTALTMTALLAACSADDSGSDAVSGDVSSETSSDTAGSSSGSSSESGAGRSATQSDAGGSSDDSTGGSSEASSGQDGPTTPELQRSVISSGTVSLAGEDVRATRQDVQRVVDAQGGEITDETTETDAEGDTSYVRMVVRVPSRKFGETMSALEQVGVLRSSDRGSDDVTTQVIDNGARVRAQEASLRRVELLLADARDLKDVIWIESQLTGRQAELDSLKSQQSWLADQTSLSTITVDITTHQVVEDEPEEERPTGFLAGLDGGSKAMGTLFTIVTTMVGALLPFAAVAAVFGLPVWLVVRRRRTAASRTPAA</sequence>
<feature type="transmembrane region" description="Helical" evidence="2">
    <location>
        <begin position="284"/>
        <end position="313"/>
    </location>
</feature>
<dbReference type="Proteomes" id="UP000618818">
    <property type="component" value="Unassembled WGS sequence"/>
</dbReference>
<feature type="compositionally biased region" description="Polar residues" evidence="1">
    <location>
        <begin position="89"/>
        <end position="98"/>
    </location>
</feature>
<reference evidence="5 6" key="1">
    <citation type="submission" date="2020-09" db="EMBL/GenBank/DDBJ databases">
        <title>novel species in genus Nocardioides.</title>
        <authorList>
            <person name="Zhang G."/>
        </authorList>
    </citation>
    <scope>NUCLEOTIDE SEQUENCE [LARGE SCALE GENOMIC DNA]</scope>
    <source>
        <strain evidence="5 6">KCTC 39551</strain>
    </source>
</reference>
<evidence type="ECO:0000259" key="4">
    <source>
        <dbReference type="Pfam" id="PF14257"/>
    </source>
</evidence>
<keyword evidence="3" id="KW-0732">Signal</keyword>
<dbReference type="RefSeq" id="WP_191193084.1">
    <property type="nucleotide sequence ID" value="NZ_JACXYZ010000001.1"/>
</dbReference>
<dbReference type="InterPro" id="IPR025645">
    <property type="entry name" value="DUF4349"/>
</dbReference>
<feature type="compositionally biased region" description="Low complexity" evidence="1">
    <location>
        <begin position="29"/>
        <end position="88"/>
    </location>
</feature>
<feature type="compositionally biased region" description="Acidic residues" evidence="1">
    <location>
        <begin position="131"/>
        <end position="141"/>
    </location>
</feature>
<evidence type="ECO:0000256" key="3">
    <source>
        <dbReference type="SAM" id="SignalP"/>
    </source>
</evidence>
<feature type="region of interest" description="Disordered" evidence="1">
    <location>
        <begin position="29"/>
        <end position="98"/>
    </location>
</feature>
<dbReference type="EMBL" id="JACXYZ010000001">
    <property type="protein sequence ID" value="MBD3923190.1"/>
    <property type="molecule type" value="Genomic_DNA"/>
</dbReference>
<name>A0ABR8N7L5_9ACTN</name>
<accession>A0ABR8N7L5</accession>
<proteinExistence type="predicted"/>
<keyword evidence="6" id="KW-1185">Reference proteome</keyword>
<dbReference type="PROSITE" id="PS51257">
    <property type="entry name" value="PROKAR_LIPOPROTEIN"/>
    <property type="match status" value="1"/>
</dbReference>
<feature type="chain" id="PRO_5047170819" evidence="3">
    <location>
        <begin position="25"/>
        <end position="326"/>
    </location>
</feature>